<dbReference type="RefSeq" id="WP_053993715.1">
    <property type="nucleotide sequence ID" value="NZ_CP065643.1"/>
</dbReference>
<gene>
    <name evidence="1" type="ORF">ADM90_03735</name>
</gene>
<dbReference type="EMBL" id="LGCI01000005">
    <property type="protein sequence ID" value="KOY82461.1"/>
    <property type="molecule type" value="Genomic_DNA"/>
</dbReference>
<dbReference type="OrthoDB" id="2738512at2"/>
<dbReference type="AlphaFoldDB" id="A0A0N0UWY7"/>
<organism evidence="1 2">
    <name type="scientific">Lysinibacillus macroides</name>
    <dbReference type="NCBI Taxonomy" id="33935"/>
    <lineage>
        <taxon>Bacteria</taxon>
        <taxon>Bacillati</taxon>
        <taxon>Bacillota</taxon>
        <taxon>Bacilli</taxon>
        <taxon>Bacillales</taxon>
        <taxon>Bacillaceae</taxon>
        <taxon>Lysinibacillus</taxon>
    </lineage>
</organism>
<dbReference type="STRING" id="33935.ADM90_03735"/>
<dbReference type="Gene3D" id="4.10.280.10">
    <property type="entry name" value="Helix-loop-helix DNA-binding domain"/>
    <property type="match status" value="1"/>
</dbReference>
<dbReference type="SUPFAM" id="SSF140500">
    <property type="entry name" value="BAS1536-like"/>
    <property type="match status" value="1"/>
</dbReference>
<comment type="caution">
    <text evidence="1">The sequence shown here is derived from an EMBL/GenBank/DDBJ whole genome shotgun (WGS) entry which is preliminary data.</text>
</comment>
<dbReference type="GO" id="GO:0043937">
    <property type="term" value="P:regulation of sporulation"/>
    <property type="evidence" value="ECO:0007669"/>
    <property type="project" value="InterPro"/>
</dbReference>
<dbReference type="InterPro" id="IPR018540">
    <property type="entry name" value="Spo0E-like"/>
</dbReference>
<dbReference type="Pfam" id="PF09388">
    <property type="entry name" value="SpoOE-like"/>
    <property type="match status" value="1"/>
</dbReference>
<accession>A0A0N0UWY7</accession>
<reference evidence="1 2" key="1">
    <citation type="submission" date="2015-07" db="EMBL/GenBank/DDBJ databases">
        <title>Genome sequencing project for genomic taxonomy and phylogenomics of Bacillus-like bacteria.</title>
        <authorList>
            <person name="Liu B."/>
            <person name="Wang J."/>
            <person name="Zhu Y."/>
            <person name="Liu G."/>
            <person name="Chen Q."/>
            <person name="Chen Z."/>
            <person name="Che J."/>
            <person name="Ge C."/>
            <person name="Shi H."/>
            <person name="Pan Z."/>
            <person name="Liu X."/>
        </authorList>
    </citation>
    <scope>NUCLEOTIDE SEQUENCE [LARGE SCALE GENOMIC DNA]</scope>
    <source>
        <strain evidence="1 2">DSM 54</strain>
    </source>
</reference>
<protein>
    <recommendedName>
        <fullName evidence="3">Sporulation protein Spo0E</fullName>
    </recommendedName>
</protein>
<proteinExistence type="predicted"/>
<sequence>MVNLLLKQMEQTREMMIRSGVENGLQNAKTIQLSRRLDQLMNTYYRQTAFEDEKEQDEEEDCSNIDRV</sequence>
<keyword evidence="2" id="KW-1185">Reference proteome</keyword>
<dbReference type="GO" id="GO:0046983">
    <property type="term" value="F:protein dimerization activity"/>
    <property type="evidence" value="ECO:0007669"/>
    <property type="project" value="InterPro"/>
</dbReference>
<evidence type="ECO:0008006" key="3">
    <source>
        <dbReference type="Google" id="ProtNLM"/>
    </source>
</evidence>
<evidence type="ECO:0000313" key="2">
    <source>
        <dbReference type="Proteomes" id="UP000037977"/>
    </source>
</evidence>
<evidence type="ECO:0000313" key="1">
    <source>
        <dbReference type="EMBL" id="KOY82461.1"/>
    </source>
</evidence>
<dbReference type="InterPro" id="IPR036638">
    <property type="entry name" value="HLH_DNA-bd_sf"/>
</dbReference>
<dbReference type="InterPro" id="IPR037208">
    <property type="entry name" value="Spo0E-like_sf"/>
</dbReference>
<dbReference type="Proteomes" id="UP000037977">
    <property type="component" value="Unassembled WGS sequence"/>
</dbReference>
<dbReference type="PATRIC" id="fig|33935.3.peg.160"/>
<name>A0A0N0UWY7_9BACI</name>